<feature type="region of interest" description="Disordered" evidence="1">
    <location>
        <begin position="1"/>
        <end position="72"/>
    </location>
</feature>
<sequence>MTKKGGKSKASTKLQENTSVGEDNSSLKKPRSEIDEIFGGKKRKKTITKKTEKPSDAVISSPKKTKKRKKDKGFEDVLWAKKENARWPCYLHRRGIGY</sequence>
<dbReference type="AlphaFoldDB" id="A0A8K0MF56"/>
<name>A0A8K0MF56_9ROSA</name>
<accession>A0A8K0MF56</accession>
<dbReference type="Proteomes" id="UP000796880">
    <property type="component" value="Unassembled WGS sequence"/>
</dbReference>
<gene>
    <name evidence="2" type="ORF">FNV43_RR13410</name>
</gene>
<protein>
    <submittedName>
        <fullName evidence="2">Uncharacterized protein</fullName>
    </submittedName>
</protein>
<proteinExistence type="predicted"/>
<evidence type="ECO:0000313" key="3">
    <source>
        <dbReference type="Proteomes" id="UP000796880"/>
    </source>
</evidence>
<reference evidence="2" key="1">
    <citation type="submission" date="2020-03" db="EMBL/GenBank/DDBJ databases">
        <title>A high-quality chromosome-level genome assembly of a woody plant with both climbing and erect habits, Rhamnella rubrinervis.</title>
        <authorList>
            <person name="Lu Z."/>
            <person name="Yang Y."/>
            <person name="Zhu X."/>
            <person name="Sun Y."/>
        </authorList>
    </citation>
    <scope>NUCLEOTIDE SEQUENCE</scope>
    <source>
        <strain evidence="2">BYM</strain>
        <tissue evidence="2">Leaf</tissue>
    </source>
</reference>
<comment type="caution">
    <text evidence="2">The sequence shown here is derived from an EMBL/GenBank/DDBJ whole genome shotgun (WGS) entry which is preliminary data.</text>
</comment>
<feature type="compositionally biased region" description="Polar residues" evidence="1">
    <location>
        <begin position="14"/>
        <end position="24"/>
    </location>
</feature>
<dbReference type="EMBL" id="VOIH02000006">
    <property type="protein sequence ID" value="KAF3443720.1"/>
    <property type="molecule type" value="Genomic_DNA"/>
</dbReference>
<evidence type="ECO:0000256" key="1">
    <source>
        <dbReference type="SAM" id="MobiDB-lite"/>
    </source>
</evidence>
<keyword evidence="3" id="KW-1185">Reference proteome</keyword>
<organism evidence="2 3">
    <name type="scientific">Rhamnella rubrinervis</name>
    <dbReference type="NCBI Taxonomy" id="2594499"/>
    <lineage>
        <taxon>Eukaryota</taxon>
        <taxon>Viridiplantae</taxon>
        <taxon>Streptophyta</taxon>
        <taxon>Embryophyta</taxon>
        <taxon>Tracheophyta</taxon>
        <taxon>Spermatophyta</taxon>
        <taxon>Magnoliopsida</taxon>
        <taxon>eudicotyledons</taxon>
        <taxon>Gunneridae</taxon>
        <taxon>Pentapetalae</taxon>
        <taxon>rosids</taxon>
        <taxon>fabids</taxon>
        <taxon>Rosales</taxon>
        <taxon>Rhamnaceae</taxon>
        <taxon>rhamnoid group</taxon>
        <taxon>Rhamneae</taxon>
        <taxon>Rhamnella</taxon>
    </lineage>
</organism>
<evidence type="ECO:0000313" key="2">
    <source>
        <dbReference type="EMBL" id="KAF3443720.1"/>
    </source>
</evidence>